<feature type="domain" description="Hedgehog/Intein (Hint)" evidence="1">
    <location>
        <begin position="9"/>
        <end position="110"/>
    </location>
</feature>
<dbReference type="RefSeq" id="WP_048878669.1">
    <property type="nucleotide sequence ID" value="NZ_BANC01000041.1"/>
</dbReference>
<reference evidence="2 3" key="1">
    <citation type="submission" date="2012-11" db="EMBL/GenBank/DDBJ databases">
        <title>Whole genome sequence of Acidocella aminolytica 101 = DSM 11237.</title>
        <authorList>
            <person name="Azuma Y."/>
            <person name="Higashiura N."/>
            <person name="Hirakawa H."/>
            <person name="Matsushita K."/>
        </authorList>
    </citation>
    <scope>NUCLEOTIDE SEQUENCE [LARGE SCALE GENOMIC DNA]</scope>
    <source>
        <strain evidence="3">101 / DSM 11237</strain>
    </source>
</reference>
<dbReference type="Pfam" id="PF13403">
    <property type="entry name" value="Hint_2"/>
    <property type="match status" value="1"/>
</dbReference>
<dbReference type="InterPro" id="IPR028992">
    <property type="entry name" value="Hedgehog/Intein_dom"/>
</dbReference>
<organism evidence="2 3">
    <name type="scientific">Acidocella aminolytica 101 = DSM 11237</name>
    <dbReference type="NCBI Taxonomy" id="1120923"/>
    <lineage>
        <taxon>Bacteria</taxon>
        <taxon>Pseudomonadati</taxon>
        <taxon>Pseudomonadota</taxon>
        <taxon>Alphaproteobacteria</taxon>
        <taxon>Acetobacterales</taxon>
        <taxon>Acidocellaceae</taxon>
        <taxon>Acidocella</taxon>
    </lineage>
</organism>
<gene>
    <name evidence="2" type="ORF">Aam_041_008</name>
</gene>
<dbReference type="AlphaFoldDB" id="A0A0D6PFV8"/>
<evidence type="ECO:0000259" key="1">
    <source>
        <dbReference type="Pfam" id="PF13403"/>
    </source>
</evidence>
<name>A0A0D6PFV8_9PROT</name>
<dbReference type="STRING" id="1120923.SAMN02746095_01587"/>
<evidence type="ECO:0000313" key="2">
    <source>
        <dbReference type="EMBL" id="GAN80241.1"/>
    </source>
</evidence>
<keyword evidence="3" id="KW-1185">Reference proteome</keyword>
<evidence type="ECO:0000313" key="3">
    <source>
        <dbReference type="Proteomes" id="UP000032668"/>
    </source>
</evidence>
<dbReference type="OrthoDB" id="7284755at2"/>
<comment type="caution">
    <text evidence="2">The sequence shown here is derived from an EMBL/GenBank/DDBJ whole genome shotgun (WGS) entry which is preliminary data.</text>
</comment>
<proteinExistence type="predicted"/>
<dbReference type="Proteomes" id="UP000032668">
    <property type="component" value="Unassembled WGS sequence"/>
</dbReference>
<protein>
    <recommendedName>
        <fullName evidence="1">Hedgehog/Intein (Hint) domain-containing protein</fullName>
    </recommendedName>
</protein>
<dbReference type="EMBL" id="BANC01000041">
    <property type="protein sequence ID" value="GAN80241.1"/>
    <property type="molecule type" value="Genomic_DNA"/>
</dbReference>
<sequence>MPLPTEGDECEIIWIGHREIDLAAALRPEVLRPDIIEPDALADGLPARCLCLSPDHALYLEGVLVPAKALINWNSIRQDPLPARVACYHIELPRYGALFAEGTAMESFLDNGHRGIFDNALAQIVALPEAMRHRVKRKALRRFAPRGRSWRKSPPA</sequence>
<accession>A0A0D6PFV8</accession>